<feature type="transmembrane region" description="Helical" evidence="1">
    <location>
        <begin position="114"/>
        <end position="134"/>
    </location>
</feature>
<evidence type="ECO:0000313" key="3">
    <source>
        <dbReference type="Proteomes" id="UP000217171"/>
    </source>
</evidence>
<feature type="transmembrane region" description="Helical" evidence="1">
    <location>
        <begin position="259"/>
        <end position="280"/>
    </location>
</feature>
<name>A0A249KAL2_9ACTN</name>
<keyword evidence="1" id="KW-1133">Transmembrane helix</keyword>
<dbReference type="OrthoDB" id="9817946at2"/>
<organism evidence="2 3">
    <name type="scientific">Candidatus Nanopelagicus hibericus</name>
    <dbReference type="NCBI Taxonomy" id="1884915"/>
    <lineage>
        <taxon>Bacteria</taxon>
        <taxon>Bacillati</taxon>
        <taxon>Actinomycetota</taxon>
        <taxon>Actinomycetes</taxon>
        <taxon>Candidatus Nanopelagicales</taxon>
        <taxon>Candidatus Nanopelagicaceae</taxon>
        <taxon>Candidatus Nanopelagicus</taxon>
    </lineage>
</organism>
<proteinExistence type="predicted"/>
<feature type="transmembrane region" description="Helical" evidence="1">
    <location>
        <begin position="160"/>
        <end position="181"/>
    </location>
</feature>
<feature type="transmembrane region" description="Helical" evidence="1">
    <location>
        <begin position="48"/>
        <end position="65"/>
    </location>
</feature>
<evidence type="ECO:0000256" key="1">
    <source>
        <dbReference type="SAM" id="Phobius"/>
    </source>
</evidence>
<reference evidence="2 3" key="1">
    <citation type="submission" date="2016-07" db="EMBL/GenBank/DDBJ databases">
        <title>High microdiversification within the ubiquitous acI lineage of Actinobacteria.</title>
        <authorList>
            <person name="Neuenschwander S.M."/>
            <person name="Salcher M."/>
            <person name="Ghai R."/>
            <person name="Pernthaler J."/>
        </authorList>
    </citation>
    <scope>NUCLEOTIDE SEQUENCE [LARGE SCALE GENOMIC DNA]</scope>
    <source>
        <strain evidence="2">MMS-21-160</strain>
    </source>
</reference>
<dbReference type="Pfam" id="PF14110">
    <property type="entry name" value="DUF4282"/>
    <property type="match status" value="1"/>
</dbReference>
<feature type="transmembrane region" description="Helical" evidence="1">
    <location>
        <begin position="72"/>
        <end position="94"/>
    </location>
</feature>
<dbReference type="EMBL" id="CP016771">
    <property type="protein sequence ID" value="ASY13821.1"/>
    <property type="molecule type" value="Genomic_DNA"/>
</dbReference>
<keyword evidence="1" id="KW-0812">Transmembrane</keyword>
<feature type="transmembrane region" description="Helical" evidence="1">
    <location>
        <begin position="201"/>
        <end position="230"/>
    </location>
</feature>
<dbReference type="KEGG" id="nhi:B1s21160_05885"/>
<sequence>MNLISNKLHRLYLVITLLLVIPDTFYWYTLNDYSNYQDALTAITSSTGLTWLIVSYLAVFFAIFAQNLEMRAFLTVAAFVTRIFFLVWLTDIWRSNEVGFTQVIKNVFVKTGEAPYVEAFATVALIPMVLSLIVQKTQVANLLTGLVNFLKAPSNKTHQVVFYTASATIYLLALIGMVRSLLDNYDLAASDLPSGVTQSLIWLVVLGVIQIALKLLILGLGLLASLWAWISWQADIKTVLGHMKDFKLSEYLTRKVASYLYTFYFVFIIGLAAVGIPIYASTTYGINQDYAAFPMVVLAGVIVTFLVILAIRLVFELAVAVVHIAENTKGGLRK</sequence>
<keyword evidence="3" id="KW-1185">Reference proteome</keyword>
<dbReference type="InterPro" id="IPR025557">
    <property type="entry name" value="DUF4282"/>
</dbReference>
<keyword evidence="1" id="KW-0472">Membrane</keyword>
<dbReference type="AlphaFoldDB" id="A0A249KAL2"/>
<accession>A0A249KAL2</accession>
<dbReference type="Proteomes" id="UP000217171">
    <property type="component" value="Chromosome"/>
</dbReference>
<protein>
    <submittedName>
        <fullName evidence="2">DUF4282 domain-containing protein</fullName>
    </submittedName>
</protein>
<dbReference type="RefSeq" id="WP_095672796.1">
    <property type="nucleotide sequence ID" value="NZ_CP016771.1"/>
</dbReference>
<feature type="transmembrane region" description="Helical" evidence="1">
    <location>
        <begin position="12"/>
        <end position="28"/>
    </location>
</feature>
<gene>
    <name evidence="2" type="ORF">B1s21160_05885</name>
</gene>
<evidence type="ECO:0000313" key="2">
    <source>
        <dbReference type="EMBL" id="ASY13821.1"/>
    </source>
</evidence>
<feature type="transmembrane region" description="Helical" evidence="1">
    <location>
        <begin position="292"/>
        <end position="325"/>
    </location>
</feature>